<evidence type="ECO:0000313" key="4">
    <source>
        <dbReference type="EMBL" id="MST51438.1"/>
    </source>
</evidence>
<dbReference type="Pfam" id="PF02195">
    <property type="entry name" value="ParB_N"/>
    <property type="match status" value="1"/>
</dbReference>
<dbReference type="Gene3D" id="1.10.10.2830">
    <property type="match status" value="1"/>
</dbReference>
<feature type="domain" description="ParB-like N-terminal" evidence="3">
    <location>
        <begin position="34"/>
        <end position="124"/>
    </location>
</feature>
<sequence length="317" mass="36579">MPDETFQKNKPHSTNENTFYSNEDKSGSAQRKIYAIPISEIDTFPKHPFHVKEDEDMKALVDSIRMNGVLTPAAVRKKEDGRYELLSGHRRKRACEIAGLSTLPCKIVELNHDEAVIFMVDSNLQRTEILPSEKAFSYKMRLDAMKRQGKRTDLTSNPVGRKLQEVESAGIIGVETGDSQTQVRRYIRLTRLIPSLLRMVDEKKIALRPAVELSYLPREWQEVVVAAVHYQKRTPSHAQAKELRKLAESSSLTRELVYQLLGEKKPNQKDRIILKTDTIRTYLPKDLPASQREEYIIKALDHYGKYRARRERAKHAR</sequence>
<dbReference type="PANTHER" id="PTHR33375">
    <property type="entry name" value="CHROMOSOME-PARTITIONING PROTEIN PARB-RELATED"/>
    <property type="match status" value="1"/>
</dbReference>
<dbReference type="InterPro" id="IPR004437">
    <property type="entry name" value="ParB/RepB/Spo0J"/>
</dbReference>
<feature type="region of interest" description="Disordered" evidence="2">
    <location>
        <begin position="1"/>
        <end position="28"/>
    </location>
</feature>
<dbReference type="Gene3D" id="3.90.1530.30">
    <property type="match status" value="1"/>
</dbReference>
<keyword evidence="5" id="KW-1185">Reference proteome</keyword>
<proteinExistence type="inferred from homology"/>
<comment type="caution">
    <text evidence="4">The sequence shown here is derived from an EMBL/GenBank/DDBJ whole genome shotgun (WGS) entry which is preliminary data.</text>
</comment>
<gene>
    <name evidence="4" type="ORF">FYJ64_03740</name>
</gene>
<dbReference type="AlphaFoldDB" id="A0A6L5Y4I5"/>
<reference evidence="4 5" key="1">
    <citation type="submission" date="2019-08" db="EMBL/GenBank/DDBJ databases">
        <title>In-depth cultivation of the pig gut microbiome towards novel bacterial diversity and tailored functional studies.</title>
        <authorList>
            <person name="Wylensek D."/>
            <person name="Hitch T.C.A."/>
            <person name="Clavel T."/>
        </authorList>
    </citation>
    <scope>NUCLEOTIDE SEQUENCE [LARGE SCALE GENOMIC DNA]</scope>
    <source>
        <strain evidence="4 5">WCA-MUC-591-APC-3H</strain>
    </source>
</reference>
<dbReference type="InterPro" id="IPR003115">
    <property type="entry name" value="ParB_N"/>
</dbReference>
<dbReference type="SMART" id="SM00470">
    <property type="entry name" value="ParB"/>
    <property type="match status" value="1"/>
</dbReference>
<dbReference type="CDD" id="cd16407">
    <property type="entry name" value="ParB_N_like"/>
    <property type="match status" value="1"/>
</dbReference>
<evidence type="ECO:0000313" key="5">
    <source>
        <dbReference type="Proteomes" id="UP000474676"/>
    </source>
</evidence>
<protein>
    <submittedName>
        <fullName evidence="4">ParB/RepB/Spo0J family partition protein</fullName>
    </submittedName>
</protein>
<comment type="similarity">
    <text evidence="1">Belongs to the ParB family.</text>
</comment>
<dbReference type="GO" id="GO:0003677">
    <property type="term" value="F:DNA binding"/>
    <property type="evidence" value="ECO:0007669"/>
    <property type="project" value="InterPro"/>
</dbReference>
<dbReference type="InterPro" id="IPR036086">
    <property type="entry name" value="ParB/Sulfiredoxin_sf"/>
</dbReference>
<dbReference type="GO" id="GO:0005694">
    <property type="term" value="C:chromosome"/>
    <property type="evidence" value="ECO:0007669"/>
    <property type="project" value="TreeGrafter"/>
</dbReference>
<dbReference type="NCBIfam" id="TIGR00180">
    <property type="entry name" value="parB_part"/>
    <property type="match status" value="1"/>
</dbReference>
<feature type="compositionally biased region" description="Polar residues" evidence="2">
    <location>
        <begin position="12"/>
        <end position="21"/>
    </location>
</feature>
<dbReference type="RefSeq" id="WP_154573916.1">
    <property type="nucleotide sequence ID" value="NZ_VUMZ01000003.1"/>
</dbReference>
<dbReference type="SUPFAM" id="SSF109709">
    <property type="entry name" value="KorB DNA-binding domain-like"/>
    <property type="match status" value="1"/>
</dbReference>
<organism evidence="4 5">
    <name type="scientific">Hornefia butyriciproducens</name>
    <dbReference type="NCBI Taxonomy" id="2652293"/>
    <lineage>
        <taxon>Bacteria</taxon>
        <taxon>Bacillati</taxon>
        <taxon>Bacillota</taxon>
        <taxon>Clostridia</taxon>
        <taxon>Peptostreptococcales</taxon>
        <taxon>Anaerovoracaceae</taxon>
        <taxon>Hornefia</taxon>
    </lineage>
</organism>
<evidence type="ECO:0000259" key="3">
    <source>
        <dbReference type="SMART" id="SM00470"/>
    </source>
</evidence>
<dbReference type="GO" id="GO:0007059">
    <property type="term" value="P:chromosome segregation"/>
    <property type="evidence" value="ECO:0007669"/>
    <property type="project" value="TreeGrafter"/>
</dbReference>
<dbReference type="InterPro" id="IPR050336">
    <property type="entry name" value="Chromosome_partition/occlusion"/>
</dbReference>
<evidence type="ECO:0000256" key="1">
    <source>
        <dbReference type="ARBA" id="ARBA00006295"/>
    </source>
</evidence>
<name>A0A6L5Y4I5_9FIRM</name>
<accession>A0A6L5Y4I5</accession>
<dbReference type="SUPFAM" id="SSF110849">
    <property type="entry name" value="ParB/Sulfiredoxin"/>
    <property type="match status" value="1"/>
</dbReference>
<dbReference type="PANTHER" id="PTHR33375:SF1">
    <property type="entry name" value="CHROMOSOME-PARTITIONING PROTEIN PARB-RELATED"/>
    <property type="match status" value="1"/>
</dbReference>
<evidence type="ECO:0000256" key="2">
    <source>
        <dbReference type="SAM" id="MobiDB-lite"/>
    </source>
</evidence>
<dbReference type="EMBL" id="VUMZ01000003">
    <property type="protein sequence ID" value="MST51438.1"/>
    <property type="molecule type" value="Genomic_DNA"/>
</dbReference>
<dbReference type="Proteomes" id="UP000474676">
    <property type="component" value="Unassembled WGS sequence"/>
</dbReference>
<dbReference type="GeneID" id="303114426"/>